<name>A0A1U9UM39_CUPNE</name>
<dbReference type="KEGG" id="cuh:BJN34_05415"/>
<proteinExistence type="predicted"/>
<organism evidence="1 2">
    <name type="scientific">Cupriavidus necator</name>
    <name type="common">Alcaligenes eutrophus</name>
    <name type="synonym">Ralstonia eutropha</name>
    <dbReference type="NCBI Taxonomy" id="106590"/>
    <lineage>
        <taxon>Bacteria</taxon>
        <taxon>Pseudomonadati</taxon>
        <taxon>Pseudomonadota</taxon>
        <taxon>Betaproteobacteria</taxon>
        <taxon>Burkholderiales</taxon>
        <taxon>Burkholderiaceae</taxon>
        <taxon>Cupriavidus</taxon>
    </lineage>
</organism>
<evidence type="ECO:0000313" key="1">
    <source>
        <dbReference type="EMBL" id="AQV93331.1"/>
    </source>
</evidence>
<protein>
    <submittedName>
        <fullName evidence="1">Uncharacterized protein</fullName>
    </submittedName>
</protein>
<dbReference type="RefSeq" id="WP_164704823.1">
    <property type="nucleotide sequence ID" value="NZ_CP017757.2"/>
</dbReference>
<accession>A0A1U9UM39</accession>
<dbReference type="AlphaFoldDB" id="A0A1U9UM39"/>
<dbReference type="Proteomes" id="UP000189627">
    <property type="component" value="Chromosome 1"/>
</dbReference>
<gene>
    <name evidence="1" type="ORF">BJN34_05415</name>
</gene>
<evidence type="ECO:0000313" key="2">
    <source>
        <dbReference type="Proteomes" id="UP000189627"/>
    </source>
</evidence>
<dbReference type="EMBL" id="CP017757">
    <property type="protein sequence ID" value="AQV93331.1"/>
    <property type="molecule type" value="Genomic_DNA"/>
</dbReference>
<reference evidence="2" key="1">
    <citation type="submission" date="2017-02" db="EMBL/GenBank/DDBJ databases">
        <title>Complete genome sequence of Cupriavidus necator strain NH9, a 3-chlorobenzoate degrader.</title>
        <authorList>
            <person name="Moriuchi R."/>
            <person name="Dohra H."/>
            <person name="Ogawa N."/>
        </authorList>
    </citation>
    <scope>NUCLEOTIDE SEQUENCE [LARGE SCALE GENOMIC DNA]</scope>
    <source>
        <strain evidence="2">NH9</strain>
    </source>
</reference>
<sequence>MQKTDFDSIILSSAEDIKEQDVHVAAQEVERQIQGRAWNMNQPLNMIAYEDQA</sequence>